<dbReference type="GO" id="GO:0042026">
    <property type="term" value="P:protein refolding"/>
    <property type="evidence" value="ECO:0007669"/>
    <property type="project" value="UniProtKB-UniRule"/>
</dbReference>
<keyword evidence="4 6" id="KW-0143">Chaperone</keyword>
<dbReference type="Proteomes" id="UP000326837">
    <property type="component" value="Chromosome"/>
</dbReference>
<dbReference type="SUPFAM" id="SSF54849">
    <property type="entry name" value="GroEL-intermediate domain like"/>
    <property type="match status" value="1"/>
</dbReference>
<dbReference type="Gene3D" id="3.30.260.10">
    <property type="entry name" value="TCP-1-like chaperonin intermediate domain"/>
    <property type="match status" value="1"/>
</dbReference>
<feature type="binding site" evidence="6">
    <location>
        <position position="414"/>
    </location>
    <ligand>
        <name>ATP</name>
        <dbReference type="ChEBI" id="CHEBI:30616"/>
    </ligand>
</feature>
<comment type="subunit">
    <text evidence="6 8">Forms a cylinder of 14 subunits composed of two heptameric rings stacked back-to-back. Interacts with the co-chaperonin GroES.</text>
</comment>
<dbReference type="PROSITE" id="PS00296">
    <property type="entry name" value="CHAPERONINS_CPN60"/>
    <property type="match status" value="1"/>
</dbReference>
<feature type="binding site" evidence="6">
    <location>
        <position position="50"/>
    </location>
    <ligand>
        <name>ATP</name>
        <dbReference type="ChEBI" id="CHEBI:30616"/>
    </ligand>
</feature>
<dbReference type="Gene3D" id="3.50.7.10">
    <property type="entry name" value="GroEL"/>
    <property type="match status" value="1"/>
</dbReference>
<dbReference type="NCBIfam" id="NF009487">
    <property type="entry name" value="PRK12849.1"/>
    <property type="match status" value="1"/>
</dbReference>
<dbReference type="InterPro" id="IPR002423">
    <property type="entry name" value="Cpn60/GroEL/TCP-1"/>
</dbReference>
<dbReference type="PANTHER" id="PTHR45633">
    <property type="entry name" value="60 KDA HEAT SHOCK PROTEIN, MITOCHONDRIAL"/>
    <property type="match status" value="1"/>
</dbReference>
<sequence>MAKMIAFDQEARDAMRRGVQKLARAVKVTLGPKGRNVILQKSFGSPTVTKDGVSVAKEIELEDAYENMGAQMVKEVASKTSDVAGDGTTTATVLAEAIFNEGLRAVVAGVNPVQMKQGIEKAVADITAELKKMSIKIKSSQEMAQVGTVASNGDTEIGKMLAEAMEKVGKDGVITVDEGKSLATEVEWVEGMQFDRGYLSPYFVSNPTSMTCELDDAYVLVHEKKISSVKDLVPVLEAVVNAGKPLLIVAEDIDGEALATLVINKLRGTFNVVAVKAPGFGDRRKAMLEDIAVLTGGQAIFDDLGIKLDSIGLAELGRAKKVIVDKDNTTIIEGAGKSGDIKGRIDQIRREIENTTSDYDREKLEERLAKLAGGVAKVNVGAATESEMKEKKARVEDALHATRAAVEEGILPGGGVALLRASSKVKPAELSQDQETGYKIVVRACRAPLTAIANNAGQDGGIVCEKVIAAKNNEGYNAATDVYEDLVKAGVIDPTKVTRTALQNASSVATLLLTSDALIAEAPKKGGKATASAPGMDDMY</sequence>
<keyword evidence="10" id="KW-1185">Reference proteome</keyword>
<dbReference type="SUPFAM" id="SSF52029">
    <property type="entry name" value="GroEL apical domain-like"/>
    <property type="match status" value="1"/>
</dbReference>
<evidence type="ECO:0000256" key="5">
    <source>
        <dbReference type="ARBA" id="ARBA00023235"/>
    </source>
</evidence>
<dbReference type="KEGG" id="lpav:PLANPX_1598"/>
<organism evidence="9 10">
    <name type="scientific">Lacipirellula parvula</name>
    <dbReference type="NCBI Taxonomy" id="2650471"/>
    <lineage>
        <taxon>Bacteria</taxon>
        <taxon>Pseudomonadati</taxon>
        <taxon>Planctomycetota</taxon>
        <taxon>Planctomycetia</taxon>
        <taxon>Pirellulales</taxon>
        <taxon>Lacipirellulaceae</taxon>
        <taxon>Lacipirellula</taxon>
    </lineage>
</organism>
<feature type="binding site" evidence="6">
    <location>
        <position position="493"/>
    </location>
    <ligand>
        <name>ATP</name>
        <dbReference type="ChEBI" id="CHEBI:30616"/>
    </ligand>
</feature>
<keyword evidence="9" id="KW-0346">Stress response</keyword>
<evidence type="ECO:0000256" key="7">
    <source>
        <dbReference type="RuleBase" id="RU000418"/>
    </source>
</evidence>
<dbReference type="RefSeq" id="WP_152098036.1">
    <property type="nucleotide sequence ID" value="NZ_AP021861.1"/>
</dbReference>
<evidence type="ECO:0000256" key="2">
    <source>
        <dbReference type="ARBA" id="ARBA00022741"/>
    </source>
</evidence>
<gene>
    <name evidence="6" type="primary">groEL</name>
    <name evidence="6" type="synonym">groL</name>
    <name evidence="9" type="ORF">PLANPX_1598</name>
</gene>
<dbReference type="InterPro" id="IPR027409">
    <property type="entry name" value="GroEL-like_apical_dom_sf"/>
</dbReference>
<dbReference type="GO" id="GO:0005524">
    <property type="term" value="F:ATP binding"/>
    <property type="evidence" value="ECO:0007669"/>
    <property type="project" value="UniProtKB-UniRule"/>
</dbReference>
<proteinExistence type="inferred from homology"/>
<dbReference type="SUPFAM" id="SSF48592">
    <property type="entry name" value="GroEL equatorial domain-like"/>
    <property type="match status" value="1"/>
</dbReference>
<keyword evidence="6" id="KW-0963">Cytoplasm</keyword>
<name>A0A5K7XCB0_9BACT</name>
<dbReference type="HAMAP" id="MF_00600">
    <property type="entry name" value="CH60"/>
    <property type="match status" value="1"/>
</dbReference>
<evidence type="ECO:0000256" key="1">
    <source>
        <dbReference type="ARBA" id="ARBA00006607"/>
    </source>
</evidence>
<dbReference type="InterPro" id="IPR027413">
    <property type="entry name" value="GROEL-like_equatorial_sf"/>
</dbReference>
<feature type="binding site" evidence="6">
    <location>
        <begin position="86"/>
        <end position="90"/>
    </location>
    <ligand>
        <name>ATP</name>
        <dbReference type="ChEBI" id="CHEBI:30616"/>
    </ligand>
</feature>
<dbReference type="CDD" id="cd03344">
    <property type="entry name" value="GroEL"/>
    <property type="match status" value="1"/>
</dbReference>
<comment type="similarity">
    <text evidence="1 6 7">Belongs to the chaperonin (HSP60) family.</text>
</comment>
<dbReference type="GO" id="GO:0140662">
    <property type="term" value="F:ATP-dependent protein folding chaperone"/>
    <property type="evidence" value="ECO:0007669"/>
    <property type="project" value="InterPro"/>
</dbReference>
<protein>
    <recommendedName>
        <fullName evidence="6">Chaperonin GroEL</fullName>
        <ecNumber evidence="6">5.6.1.7</ecNumber>
    </recommendedName>
    <alternativeName>
        <fullName evidence="6">60 kDa chaperonin</fullName>
    </alternativeName>
    <alternativeName>
        <fullName evidence="6">Chaperonin-60</fullName>
        <shortName evidence="6">Cpn60</shortName>
    </alternativeName>
</protein>
<keyword evidence="3 6" id="KW-0067">ATP-binding</keyword>
<dbReference type="InterPro" id="IPR027410">
    <property type="entry name" value="TCP-1-like_intermed_sf"/>
</dbReference>
<dbReference type="GO" id="GO:0005737">
    <property type="term" value="C:cytoplasm"/>
    <property type="evidence" value="ECO:0007669"/>
    <property type="project" value="UniProtKB-SubCell"/>
</dbReference>
<comment type="function">
    <text evidence="6 8">Together with its co-chaperonin GroES, plays an essential role in assisting protein folding. The GroEL-GroES system forms a nano-cage that allows encapsulation of the non-native substrate proteins and provides a physical environment optimized to promote and accelerate protein folding.</text>
</comment>
<keyword evidence="5 6" id="KW-0413">Isomerase</keyword>
<reference evidence="10" key="1">
    <citation type="submission" date="2019-10" db="EMBL/GenBank/DDBJ databases">
        <title>Lacipirellula parvula gen. nov., sp. nov., representing a lineage of planctomycetes widespread in freshwater anoxic habitats, and description of the family Lacipirellulaceae.</title>
        <authorList>
            <person name="Dedysh S.N."/>
            <person name="Kulichevskaya I.S."/>
            <person name="Beletsky A.V."/>
            <person name="Rakitin A.L."/>
            <person name="Mardanov A.V."/>
            <person name="Ivanova A.A."/>
            <person name="Saltykova V.X."/>
            <person name="Rijpstra W.I.C."/>
            <person name="Sinninghe Damste J.S."/>
            <person name="Ravin N.V."/>
        </authorList>
    </citation>
    <scope>NUCLEOTIDE SEQUENCE [LARGE SCALE GENOMIC DNA]</scope>
    <source>
        <strain evidence="10">PX69</strain>
    </source>
</reference>
<dbReference type="FunFam" id="3.50.7.10:FF:000001">
    <property type="entry name" value="60 kDa chaperonin"/>
    <property type="match status" value="1"/>
</dbReference>
<dbReference type="PRINTS" id="PR00298">
    <property type="entry name" value="CHAPERONIN60"/>
</dbReference>
<feature type="binding site" evidence="6">
    <location>
        <begin position="477"/>
        <end position="479"/>
    </location>
    <ligand>
        <name>ATP</name>
        <dbReference type="ChEBI" id="CHEBI:30616"/>
    </ligand>
</feature>
<dbReference type="NCBIfam" id="TIGR02348">
    <property type="entry name" value="GroEL"/>
    <property type="match status" value="1"/>
</dbReference>
<dbReference type="Gene3D" id="1.10.560.10">
    <property type="entry name" value="GroEL-like equatorial domain"/>
    <property type="match status" value="1"/>
</dbReference>
<dbReference type="AlphaFoldDB" id="A0A5K7XCB0"/>
<evidence type="ECO:0000313" key="9">
    <source>
        <dbReference type="EMBL" id="BBO31986.1"/>
    </source>
</evidence>
<evidence type="ECO:0000256" key="3">
    <source>
        <dbReference type="ARBA" id="ARBA00022840"/>
    </source>
</evidence>
<dbReference type="Pfam" id="PF00118">
    <property type="entry name" value="Cpn60_TCP1"/>
    <property type="match status" value="1"/>
</dbReference>
<dbReference type="GO" id="GO:0051082">
    <property type="term" value="F:unfolded protein binding"/>
    <property type="evidence" value="ECO:0007669"/>
    <property type="project" value="UniProtKB-UniRule"/>
</dbReference>
<dbReference type="InterPro" id="IPR001844">
    <property type="entry name" value="Cpn60/GroEL"/>
</dbReference>
<evidence type="ECO:0000256" key="6">
    <source>
        <dbReference type="HAMAP-Rule" id="MF_00600"/>
    </source>
</evidence>
<dbReference type="NCBIfam" id="NF009488">
    <property type="entry name" value="PRK12850.1"/>
    <property type="match status" value="1"/>
</dbReference>
<dbReference type="InterPro" id="IPR018370">
    <property type="entry name" value="Chaperonin_Cpn60_CS"/>
</dbReference>
<evidence type="ECO:0000256" key="8">
    <source>
        <dbReference type="RuleBase" id="RU000419"/>
    </source>
</evidence>
<accession>A0A5K7XCB0</accession>
<dbReference type="EMBL" id="AP021861">
    <property type="protein sequence ID" value="BBO31986.1"/>
    <property type="molecule type" value="Genomic_DNA"/>
</dbReference>
<keyword evidence="2 6" id="KW-0547">Nucleotide-binding</keyword>
<feature type="binding site" evidence="6">
    <location>
        <begin position="29"/>
        <end position="32"/>
    </location>
    <ligand>
        <name>ATP</name>
        <dbReference type="ChEBI" id="CHEBI:30616"/>
    </ligand>
</feature>
<comment type="subcellular location">
    <subcellularLocation>
        <location evidence="6">Cytoplasm</location>
    </subcellularLocation>
</comment>
<dbReference type="NCBIfam" id="NF000592">
    <property type="entry name" value="PRK00013.1"/>
    <property type="match status" value="1"/>
</dbReference>
<dbReference type="GO" id="GO:0016853">
    <property type="term" value="F:isomerase activity"/>
    <property type="evidence" value="ECO:0007669"/>
    <property type="project" value="UniProtKB-KW"/>
</dbReference>
<dbReference type="EC" id="5.6.1.7" evidence="6"/>
<evidence type="ECO:0000256" key="4">
    <source>
        <dbReference type="ARBA" id="ARBA00023186"/>
    </source>
</evidence>
<evidence type="ECO:0000313" key="10">
    <source>
        <dbReference type="Proteomes" id="UP000326837"/>
    </source>
</evidence>
<dbReference type="NCBIfam" id="NF009489">
    <property type="entry name" value="PRK12851.1"/>
    <property type="match status" value="1"/>
</dbReference>